<dbReference type="EMBL" id="BMAO01014405">
    <property type="protein sequence ID" value="GFQ94742.1"/>
    <property type="molecule type" value="Genomic_DNA"/>
</dbReference>
<organism evidence="2 3">
    <name type="scientific">Trichonephila clavata</name>
    <name type="common">Joro spider</name>
    <name type="synonym">Nephila clavata</name>
    <dbReference type="NCBI Taxonomy" id="2740835"/>
    <lineage>
        <taxon>Eukaryota</taxon>
        <taxon>Metazoa</taxon>
        <taxon>Ecdysozoa</taxon>
        <taxon>Arthropoda</taxon>
        <taxon>Chelicerata</taxon>
        <taxon>Arachnida</taxon>
        <taxon>Araneae</taxon>
        <taxon>Araneomorphae</taxon>
        <taxon>Entelegynae</taxon>
        <taxon>Araneoidea</taxon>
        <taxon>Nephilidae</taxon>
        <taxon>Trichonephila</taxon>
    </lineage>
</organism>
<name>A0A8X6IHT4_TRICU</name>
<evidence type="ECO:0000313" key="3">
    <source>
        <dbReference type="Proteomes" id="UP000887116"/>
    </source>
</evidence>
<feature type="region of interest" description="Disordered" evidence="1">
    <location>
        <begin position="1"/>
        <end position="20"/>
    </location>
</feature>
<evidence type="ECO:0000313" key="2">
    <source>
        <dbReference type="EMBL" id="GFQ94742.1"/>
    </source>
</evidence>
<feature type="compositionally biased region" description="Basic and acidic residues" evidence="1">
    <location>
        <begin position="89"/>
        <end position="100"/>
    </location>
</feature>
<dbReference type="AlphaFoldDB" id="A0A8X6IHT4"/>
<reference evidence="2" key="1">
    <citation type="submission" date="2020-07" db="EMBL/GenBank/DDBJ databases">
        <title>Multicomponent nature underlies the extraordinary mechanical properties of spider dragline silk.</title>
        <authorList>
            <person name="Kono N."/>
            <person name="Nakamura H."/>
            <person name="Mori M."/>
            <person name="Yoshida Y."/>
            <person name="Ohtoshi R."/>
            <person name="Malay A.D."/>
            <person name="Moran D.A.P."/>
            <person name="Tomita M."/>
            <person name="Numata K."/>
            <person name="Arakawa K."/>
        </authorList>
    </citation>
    <scope>NUCLEOTIDE SEQUENCE</scope>
</reference>
<protein>
    <submittedName>
        <fullName evidence="2">Uncharacterized protein</fullName>
    </submittedName>
</protein>
<evidence type="ECO:0000256" key="1">
    <source>
        <dbReference type="SAM" id="MobiDB-lite"/>
    </source>
</evidence>
<proteinExistence type="predicted"/>
<comment type="caution">
    <text evidence="2">The sequence shown here is derived from an EMBL/GenBank/DDBJ whole genome shotgun (WGS) entry which is preliminary data.</text>
</comment>
<dbReference type="Proteomes" id="UP000887116">
    <property type="component" value="Unassembled WGS sequence"/>
</dbReference>
<sequence>MTTTLSKAATGHLPLRPQQSNGYLRLQSSPLVIIINVGEGASVKHWSFPSSLSAKGGRSRVCSGEGVDIPPVCSDAQSKVVAGDTAKIERARRERERENEAQCGRAVRN</sequence>
<keyword evidence="3" id="KW-1185">Reference proteome</keyword>
<feature type="region of interest" description="Disordered" evidence="1">
    <location>
        <begin position="89"/>
        <end position="109"/>
    </location>
</feature>
<accession>A0A8X6IHT4</accession>
<gene>
    <name evidence="2" type="ORF">TNCT_121521</name>
</gene>